<evidence type="ECO:0000259" key="1">
    <source>
        <dbReference type="SMART" id="SM00382"/>
    </source>
</evidence>
<dbReference type="RefSeq" id="WP_013335298.1">
    <property type="nucleotide sequence ID" value="NC_014537.1"/>
</dbReference>
<dbReference type="STRING" id="572478.Vdis_0160"/>
<dbReference type="InterPro" id="IPR027417">
    <property type="entry name" value="P-loop_NTPase"/>
</dbReference>
<dbReference type="GeneID" id="9751077"/>
<name>E1QSQ6_VULDI</name>
<dbReference type="AlphaFoldDB" id="E1QSQ6"/>
<reference evidence="3" key="2">
    <citation type="journal article" date="2010" name="Stand. Genomic Sci.">
        <title>Complete genome sequence of Vulcanisaeta distributa type strain (IC-017T).</title>
        <authorList>
            <person name="Mavromatis K."/>
            <person name="Sikorski J."/>
            <person name="Pabst E."/>
            <person name="Teshima H."/>
            <person name="Lapidus A."/>
            <person name="Lucas S."/>
            <person name="Nolan M."/>
            <person name="Glavina Del Rio T."/>
            <person name="Cheng J."/>
            <person name="Bruce D."/>
            <person name="Goodwin L."/>
            <person name="Pitluck S."/>
            <person name="Liolios K."/>
            <person name="Ivanova N."/>
            <person name="Mikhailova N."/>
            <person name="Pati A."/>
            <person name="Chen A."/>
            <person name="Palaniappan K."/>
            <person name="Land M."/>
            <person name="Hauser L."/>
            <person name="Chang Y."/>
            <person name="Jeffries C."/>
            <person name="Rohde M."/>
            <person name="Spring S."/>
            <person name="Goker M."/>
            <person name="Wirth R."/>
            <person name="Woyke T."/>
            <person name="Bristow J."/>
            <person name="Eisen J."/>
            <person name="Markowitz V."/>
            <person name="Hugenholtz P."/>
            <person name="Klenk H."/>
            <person name="Kyrpides N."/>
        </authorList>
    </citation>
    <scope>NUCLEOTIDE SEQUENCE [LARGE SCALE GENOMIC DNA]</scope>
    <source>
        <strain evidence="3">DSM 14429 / JCM 11212 / NBRC 100878 / IC-017</strain>
    </source>
</reference>
<keyword evidence="3" id="KW-1185">Reference proteome</keyword>
<dbReference type="SMART" id="SM00382">
    <property type="entry name" value="AAA"/>
    <property type="match status" value="1"/>
</dbReference>
<sequence length="339" mass="37301">MGALNTQSLIDGLYMREDNGECTVSVRVLIDVLGPGNYNRFRTLLVRYGFRIERSRSYTWAIINRPCAEARRIIIDVVNSLIGGKGWGEAEATKCEPKAIGEVTSYLSSRVLKLVPSLGEAVDDLIINLEAGNHVVLLGGPGSGKTLILDAIAEVANNPLYVNMADASAAGIEDLIIEAGCVDYLLLDELDKARNIALSPLLQLLDHGGRLRITKHGKAVSLEMPWLRAVAAANPFNPRVRSANWWAPLMDRLVPIEVPQPSVDELIGFMESITNARMPGWVRQVVEEYMGRVTLRKAEQAAKYIVKAMERGKSEETIKAKVEKIMRSYSELVGDLSTS</sequence>
<proteinExistence type="predicted"/>
<gene>
    <name evidence="2" type="ordered locus">Vdis_0160</name>
</gene>
<feature type="domain" description="AAA+ ATPase" evidence="1">
    <location>
        <begin position="131"/>
        <end position="260"/>
    </location>
</feature>
<dbReference type="eggNOG" id="arCOG00441">
    <property type="taxonomic scope" value="Archaea"/>
</dbReference>
<protein>
    <submittedName>
        <fullName evidence="2">ATPase associated with various cellular activities AAA_5</fullName>
    </submittedName>
</protein>
<dbReference type="OrthoDB" id="378478at2157"/>
<accession>E1QSQ6</accession>
<evidence type="ECO:0000313" key="2">
    <source>
        <dbReference type="EMBL" id="ADN49573.1"/>
    </source>
</evidence>
<reference evidence="2 3" key="1">
    <citation type="journal article" date="2010" name="Stand. Genomic Sci.">
        <title>Complete genome sequence of Vulcanisaeta distributa type strain (IC-017).</title>
        <authorList>
            <person name="Mavromatis K."/>
            <person name="Sikorski J."/>
            <person name="Pabst E."/>
            <person name="Teshima H."/>
            <person name="Lapidus A."/>
            <person name="Lucas S."/>
            <person name="Nolan M."/>
            <person name="Glavina Del Rio T."/>
            <person name="Cheng J.F."/>
            <person name="Bruce D."/>
            <person name="Goodwin L."/>
            <person name="Pitluck S."/>
            <person name="Liolios K."/>
            <person name="Ivanova N."/>
            <person name="Mikhailova N."/>
            <person name="Pati A."/>
            <person name="Chen A."/>
            <person name="Palaniappan K."/>
            <person name="Land M."/>
            <person name="Hauser L."/>
            <person name="Chang Y.J."/>
            <person name="Jeffries C.D."/>
            <person name="Rohde M."/>
            <person name="Spring S."/>
            <person name="Goker M."/>
            <person name="Wirth R."/>
            <person name="Woyke T."/>
            <person name="Bristow J."/>
            <person name="Eisen J.A."/>
            <person name="Markowitz V."/>
            <person name="Hugenholtz P."/>
            <person name="Klenk H.P."/>
            <person name="Kyrpides N.C."/>
        </authorList>
    </citation>
    <scope>NUCLEOTIDE SEQUENCE [LARGE SCALE GENOMIC DNA]</scope>
    <source>
        <strain evidence="3">DSM 14429 / JCM 11212 / NBRC 100878 / IC-017</strain>
    </source>
</reference>
<dbReference type="Proteomes" id="UP000006681">
    <property type="component" value="Chromosome"/>
</dbReference>
<organism evidence="2 3">
    <name type="scientific">Vulcanisaeta distributa (strain DSM 14429 / JCM 11212 / NBRC 100878 / IC-017)</name>
    <dbReference type="NCBI Taxonomy" id="572478"/>
    <lineage>
        <taxon>Archaea</taxon>
        <taxon>Thermoproteota</taxon>
        <taxon>Thermoprotei</taxon>
        <taxon>Thermoproteales</taxon>
        <taxon>Thermoproteaceae</taxon>
        <taxon>Vulcanisaeta</taxon>
    </lineage>
</organism>
<dbReference type="HOGENOM" id="CLU_817900_0_0_2"/>
<dbReference type="Gene3D" id="3.40.50.300">
    <property type="entry name" value="P-loop containing nucleotide triphosphate hydrolases"/>
    <property type="match status" value="1"/>
</dbReference>
<dbReference type="SUPFAM" id="SSF52540">
    <property type="entry name" value="P-loop containing nucleoside triphosphate hydrolases"/>
    <property type="match status" value="1"/>
</dbReference>
<dbReference type="EMBL" id="CP002100">
    <property type="protein sequence ID" value="ADN49573.1"/>
    <property type="molecule type" value="Genomic_DNA"/>
</dbReference>
<dbReference type="InterPro" id="IPR003593">
    <property type="entry name" value="AAA+_ATPase"/>
</dbReference>
<dbReference type="CDD" id="cd00009">
    <property type="entry name" value="AAA"/>
    <property type="match status" value="1"/>
</dbReference>
<evidence type="ECO:0000313" key="3">
    <source>
        <dbReference type="Proteomes" id="UP000006681"/>
    </source>
</evidence>
<dbReference type="KEGG" id="vdi:Vdis_0160"/>